<protein>
    <submittedName>
        <fullName evidence="3">Uncharacterized protein</fullName>
    </submittedName>
</protein>
<evidence type="ECO:0000313" key="3">
    <source>
        <dbReference type="EMBL" id="GAA2472637.1"/>
    </source>
</evidence>
<keyword evidence="2" id="KW-0732">Signal</keyword>
<feature type="region of interest" description="Disordered" evidence="1">
    <location>
        <begin position="438"/>
        <end position="458"/>
    </location>
</feature>
<keyword evidence="4" id="KW-1185">Reference proteome</keyword>
<feature type="compositionally biased region" description="Polar residues" evidence="1">
    <location>
        <begin position="88"/>
        <end position="113"/>
    </location>
</feature>
<sequence length="699" mass="71841">MAGSRTSRRRRISAISVPVLAAAALGLSMTQTAAHADPGASARLVGTSTATTGAFTPSGSADVTTDEFVGETDGDTGGPTYPGTITDRSLSTGHSTGRSISVHSGQKAKSNPQLGTSFEGLNLFQQRYARGGNQFTVEPPDQALCVGNGFVLEAVNDVLNVYDKSGASQLPDNTATNIVSGFPTDVGHAVDLNSFFGYAPAIVRATGVRAQSITDPVCLFDAATQRFYVAVLTLESRPNGSLTHVNHLDVAVSQTANPTGSWNIYKLDVTNDGTNTGGVNPGPYLGDYPHIGADANGIYLTTNAYPWNSNGFAGAQIYALSKSQLAAGASTVTTQHIDTSGTVALPSDAGATQPGFTVWPAQSPGTGSFDTAANGTEYLLSSTAADEATHPVAGTGGDYVSNTVVVWALTNTSSLGTSTPALTLSNKVLPSETYAIPPKAQQKGAGTPPTTTTPQGHCINDTTTATIAGVDCWRLLFNPPEPAHNEVVSRPDSNDTRMQQVMYANGKLWGALDTAVNPDGGAQRAGIAWFIVKPSTTSGSLSAKMAMQGYLGQAGHDLTYPAIGVTASGRGVMAFSSTGDTQFPSAGYAAIDALVGTGPISIAAEGQATDDGFTSYKAQVGNPPRTRWGDYSAAAVDGSSVWIASEYVAHACDYATWGGRFFGATTGDNKLGTCAASPGAAGLRTALGNWSTRVSQVTP</sequence>
<feature type="compositionally biased region" description="Polar residues" evidence="1">
    <location>
        <begin position="53"/>
        <end position="63"/>
    </location>
</feature>
<name>A0ABP5Y3K3_9MICO</name>
<evidence type="ECO:0000313" key="4">
    <source>
        <dbReference type="Proteomes" id="UP001500730"/>
    </source>
</evidence>
<feature type="compositionally biased region" description="Low complexity" evidence="1">
    <location>
        <begin position="78"/>
        <end position="87"/>
    </location>
</feature>
<feature type="signal peptide" evidence="2">
    <location>
        <begin position="1"/>
        <end position="36"/>
    </location>
</feature>
<dbReference type="Proteomes" id="UP001500730">
    <property type="component" value="Unassembled WGS sequence"/>
</dbReference>
<reference evidence="4" key="1">
    <citation type="journal article" date="2019" name="Int. J. Syst. Evol. Microbiol.">
        <title>The Global Catalogue of Microorganisms (GCM) 10K type strain sequencing project: providing services to taxonomists for standard genome sequencing and annotation.</title>
        <authorList>
            <consortium name="The Broad Institute Genomics Platform"/>
            <consortium name="The Broad Institute Genome Sequencing Center for Infectious Disease"/>
            <person name="Wu L."/>
            <person name="Ma J."/>
        </authorList>
    </citation>
    <scope>NUCLEOTIDE SEQUENCE [LARGE SCALE GENOMIC DNA]</scope>
    <source>
        <strain evidence="4">JCM 16259</strain>
    </source>
</reference>
<dbReference type="RefSeq" id="WP_344253053.1">
    <property type="nucleotide sequence ID" value="NZ_BAAARE010000002.1"/>
</dbReference>
<accession>A0ABP5Y3K3</accession>
<evidence type="ECO:0000256" key="1">
    <source>
        <dbReference type="SAM" id="MobiDB-lite"/>
    </source>
</evidence>
<evidence type="ECO:0000256" key="2">
    <source>
        <dbReference type="SAM" id="SignalP"/>
    </source>
</evidence>
<feature type="chain" id="PRO_5045869577" evidence="2">
    <location>
        <begin position="37"/>
        <end position="699"/>
    </location>
</feature>
<organism evidence="3 4">
    <name type="scientific">Terrabacter carboxydivorans</name>
    <dbReference type="NCBI Taxonomy" id="619730"/>
    <lineage>
        <taxon>Bacteria</taxon>
        <taxon>Bacillati</taxon>
        <taxon>Actinomycetota</taxon>
        <taxon>Actinomycetes</taxon>
        <taxon>Micrococcales</taxon>
        <taxon>Intrasporangiaceae</taxon>
        <taxon>Terrabacter</taxon>
    </lineage>
</organism>
<feature type="compositionally biased region" description="Acidic residues" evidence="1">
    <location>
        <begin position="64"/>
        <end position="74"/>
    </location>
</feature>
<proteinExistence type="predicted"/>
<dbReference type="EMBL" id="BAAARE010000002">
    <property type="protein sequence ID" value="GAA2472637.1"/>
    <property type="molecule type" value="Genomic_DNA"/>
</dbReference>
<feature type="region of interest" description="Disordered" evidence="1">
    <location>
        <begin position="53"/>
        <end position="113"/>
    </location>
</feature>
<comment type="caution">
    <text evidence="3">The sequence shown here is derived from an EMBL/GenBank/DDBJ whole genome shotgun (WGS) entry which is preliminary data.</text>
</comment>
<gene>
    <name evidence="3" type="ORF">GCM10009858_07450</name>
</gene>